<dbReference type="Gene3D" id="1.10.510.10">
    <property type="entry name" value="Transferase(Phosphotransferase) domain 1"/>
    <property type="match status" value="1"/>
</dbReference>
<dbReference type="EMBL" id="JAHHUM010000870">
    <property type="protein sequence ID" value="KAK5616839.1"/>
    <property type="molecule type" value="Genomic_DNA"/>
</dbReference>
<proteinExistence type="predicted"/>
<reference evidence="1 2" key="1">
    <citation type="submission" date="2021-06" db="EMBL/GenBank/DDBJ databases">
        <authorList>
            <person name="Palmer J.M."/>
        </authorList>
    </citation>
    <scope>NUCLEOTIDE SEQUENCE [LARGE SCALE GENOMIC DNA]</scope>
    <source>
        <strain evidence="1 2">MEX-2019</strain>
        <tissue evidence="1">Muscle</tissue>
    </source>
</reference>
<evidence type="ECO:0000313" key="2">
    <source>
        <dbReference type="Proteomes" id="UP001311232"/>
    </source>
</evidence>
<comment type="caution">
    <text evidence="1">The sequence shown here is derived from an EMBL/GenBank/DDBJ whole genome shotgun (WGS) entry which is preliminary data.</text>
</comment>
<gene>
    <name evidence="1" type="primary">CDK15_1</name>
    <name evidence="1" type="ORF">CRENBAI_018318</name>
</gene>
<dbReference type="AlphaFoldDB" id="A0AAV9S794"/>
<keyword evidence="1" id="KW-0808">Transferase</keyword>
<dbReference type="GO" id="GO:0016301">
    <property type="term" value="F:kinase activity"/>
    <property type="evidence" value="ECO:0007669"/>
    <property type="project" value="UniProtKB-KW"/>
</dbReference>
<protein>
    <submittedName>
        <fullName evidence="1">Cyclin-dependent kinase 15</fullName>
    </submittedName>
</protein>
<accession>A0AAV9S794</accession>
<sequence>MLQGSPAFAGGSDELEQLQNIWTVLGLPSEDNWPGVSLLPNYRPDWFIHCKPKQFKKVWKSRQPGCGAPVGHAPLGIFKRSFLPPFNSPLSHVMAS</sequence>
<keyword evidence="1" id="KW-0418">Kinase</keyword>
<keyword evidence="2" id="KW-1185">Reference proteome</keyword>
<organism evidence="1 2">
    <name type="scientific">Crenichthys baileyi</name>
    <name type="common">White River springfish</name>
    <dbReference type="NCBI Taxonomy" id="28760"/>
    <lineage>
        <taxon>Eukaryota</taxon>
        <taxon>Metazoa</taxon>
        <taxon>Chordata</taxon>
        <taxon>Craniata</taxon>
        <taxon>Vertebrata</taxon>
        <taxon>Euteleostomi</taxon>
        <taxon>Actinopterygii</taxon>
        <taxon>Neopterygii</taxon>
        <taxon>Teleostei</taxon>
        <taxon>Neoteleostei</taxon>
        <taxon>Acanthomorphata</taxon>
        <taxon>Ovalentaria</taxon>
        <taxon>Atherinomorphae</taxon>
        <taxon>Cyprinodontiformes</taxon>
        <taxon>Goodeidae</taxon>
        <taxon>Crenichthys</taxon>
    </lineage>
</organism>
<dbReference type="Proteomes" id="UP001311232">
    <property type="component" value="Unassembled WGS sequence"/>
</dbReference>
<evidence type="ECO:0000313" key="1">
    <source>
        <dbReference type="EMBL" id="KAK5616839.1"/>
    </source>
</evidence>
<name>A0AAV9S794_9TELE</name>